<name>A0A5C6CMW7_9BACT</name>
<comment type="caution">
    <text evidence="8">The sequence shown here is derived from an EMBL/GenBank/DDBJ whole genome shotgun (WGS) entry which is preliminary data.</text>
</comment>
<keyword evidence="8" id="KW-0418">Kinase</keyword>
<dbReference type="SMART" id="SM00220">
    <property type="entry name" value="S_TKc"/>
    <property type="match status" value="1"/>
</dbReference>
<dbReference type="InterPro" id="IPR011009">
    <property type="entry name" value="Kinase-like_dom_sf"/>
</dbReference>
<organism evidence="8 9">
    <name type="scientific">Bythopirellula polymerisocia</name>
    <dbReference type="NCBI Taxonomy" id="2528003"/>
    <lineage>
        <taxon>Bacteria</taxon>
        <taxon>Pseudomonadati</taxon>
        <taxon>Planctomycetota</taxon>
        <taxon>Planctomycetia</taxon>
        <taxon>Pirellulales</taxon>
        <taxon>Lacipirellulaceae</taxon>
        <taxon>Bythopirellula</taxon>
    </lineage>
</organism>
<feature type="repeat" description="TPR" evidence="5">
    <location>
        <begin position="750"/>
        <end position="783"/>
    </location>
</feature>
<evidence type="ECO:0000313" key="9">
    <source>
        <dbReference type="Proteomes" id="UP000318437"/>
    </source>
</evidence>
<evidence type="ECO:0000256" key="1">
    <source>
        <dbReference type="ARBA" id="ARBA00022737"/>
    </source>
</evidence>
<keyword evidence="8" id="KW-0808">Transferase</keyword>
<dbReference type="InterPro" id="IPR000719">
    <property type="entry name" value="Prot_kinase_dom"/>
</dbReference>
<dbReference type="Proteomes" id="UP000318437">
    <property type="component" value="Unassembled WGS sequence"/>
</dbReference>
<evidence type="ECO:0000256" key="3">
    <source>
        <dbReference type="ARBA" id="ARBA00022803"/>
    </source>
</evidence>
<sequence length="1027" mass="114084">MSTVPSTTEDLLMSCVEAYEESRQRQGNADFTHFLPPPNHPLYAEVATELMRVDMEYSWESGECRTVETYRPILHELLSDSQVLEALAYEEYRLTVQSGQRVTPELYAQRYAIDTSLWRVFSTDNSQKSDASHDGRASATIPGFFEEVGLLADEAVELPQSGDSVLNFHLEREIGRGAFARVFLARQGDLADRLVVLKFVSGSTLEPQHLARLQHTNIVPIYSVHRVNGLTAVCMPFIGQRTLSDVNRTLEQSDRFPQSGQAFLSTIRSPLEDTLKIPNTDNDKSRDSQSIDLDTNEFVSKRLATPQNYVDCIIRLVLQIAEGLSHAHQRGIVHRDLKPANILLTEDGLPLILDFNLSADIVVNGRASLLVGGTLPYMAPEHLSAIARGGKIGVGSDIFSLGVIFFELLTGKRPFSVFEGTFEEVVQRMILERRQPSPSARNLNPAIPRSVDAVVSRCLAADPASRYQSATDLCEDLRRHLDNLPLRHVPDRSLPERTAKWVRRHPRISSASSVATLSGAALLACLAIGIHWWAESKFQVFQSTYPLARTALSIPENDSDLIASGMKIVDNALSEYGVLSDPTLSQRLQLIALRPRHRIQLEQEFGELLYQLSEATIRKNDADAAEFAEALRLNSLARKYILPNQQPQAFTLQQATLLEKMGDVDQANQLRTLAMSREPEGPLDSSLKAQRLLLEQDYAEALPLLNELRDSSPTDPVYWLLLGNANTGASRLHEAEGAYSTAAALLPESYYPFFNRGLCRFDLHEFDAALDDFDKVLELQPGLPTCLLNRARVHAALGNHDQAVADFTEALDKGASQTRIYFLRARSLFALGDQKEAERDLAEGLRLTPTDAESWGARGIARLVEDPQAALEDFRQAVTLDPRSLQAWRNIVHVTADRLNQPEEALAALNCMLELDPNDHFALAGRAVLFARQGDRPAAIADVQRLLQLTQEPTYLFQAACALAHTSQGNEADRTTGLLMLTKAVMQDPALLSRAQSDPDLENLRKLDAFEQMIQSASHPSSKISPN</sequence>
<dbReference type="Gene3D" id="1.10.510.10">
    <property type="entry name" value="Transferase(Phosphotransferase) domain 1"/>
    <property type="match status" value="2"/>
</dbReference>
<proteinExistence type="predicted"/>
<dbReference type="Pfam" id="PF13432">
    <property type="entry name" value="TPR_16"/>
    <property type="match status" value="2"/>
</dbReference>
<dbReference type="SMART" id="SM00028">
    <property type="entry name" value="TPR"/>
    <property type="match status" value="7"/>
</dbReference>
<accession>A0A5C6CMW7</accession>
<dbReference type="InterPro" id="IPR019734">
    <property type="entry name" value="TPR_rpt"/>
</dbReference>
<dbReference type="GO" id="GO:0005524">
    <property type="term" value="F:ATP binding"/>
    <property type="evidence" value="ECO:0007669"/>
    <property type="project" value="UniProtKB-UniRule"/>
</dbReference>
<evidence type="ECO:0000259" key="7">
    <source>
        <dbReference type="PROSITE" id="PS50011"/>
    </source>
</evidence>
<feature type="domain" description="Protein kinase" evidence="7">
    <location>
        <begin position="168"/>
        <end position="481"/>
    </location>
</feature>
<protein>
    <submittedName>
        <fullName evidence="8">Serine/threonine-protein kinase PrkC</fullName>
        <ecNumber evidence="8">2.7.11.1</ecNumber>
    </submittedName>
</protein>
<dbReference type="SUPFAM" id="SSF48452">
    <property type="entry name" value="TPR-like"/>
    <property type="match status" value="2"/>
</dbReference>
<evidence type="ECO:0000256" key="2">
    <source>
        <dbReference type="ARBA" id="ARBA00022741"/>
    </source>
</evidence>
<dbReference type="Pfam" id="PF00069">
    <property type="entry name" value="Pkinase"/>
    <property type="match status" value="1"/>
</dbReference>
<dbReference type="PROSITE" id="PS50005">
    <property type="entry name" value="TPR"/>
    <property type="match status" value="1"/>
</dbReference>
<dbReference type="CDD" id="cd14014">
    <property type="entry name" value="STKc_PknB_like"/>
    <property type="match status" value="1"/>
</dbReference>
<reference evidence="8 9" key="1">
    <citation type="submission" date="2019-02" db="EMBL/GenBank/DDBJ databases">
        <title>Deep-cultivation of Planctomycetes and their phenomic and genomic characterization uncovers novel biology.</title>
        <authorList>
            <person name="Wiegand S."/>
            <person name="Jogler M."/>
            <person name="Boedeker C."/>
            <person name="Pinto D."/>
            <person name="Vollmers J."/>
            <person name="Rivas-Marin E."/>
            <person name="Kohn T."/>
            <person name="Peeters S.H."/>
            <person name="Heuer A."/>
            <person name="Rast P."/>
            <person name="Oberbeckmann S."/>
            <person name="Bunk B."/>
            <person name="Jeske O."/>
            <person name="Meyerdierks A."/>
            <person name="Storesund J.E."/>
            <person name="Kallscheuer N."/>
            <person name="Luecker S."/>
            <person name="Lage O.M."/>
            <person name="Pohl T."/>
            <person name="Merkel B.J."/>
            <person name="Hornburger P."/>
            <person name="Mueller R.-W."/>
            <person name="Bruemmer F."/>
            <person name="Labrenz M."/>
            <person name="Spormann A.M."/>
            <person name="Op Den Camp H."/>
            <person name="Overmann J."/>
            <person name="Amann R."/>
            <person name="Jetten M.S.M."/>
            <person name="Mascher T."/>
            <person name="Medema M.H."/>
            <person name="Devos D.P."/>
            <person name="Kaster A.-K."/>
            <person name="Ovreas L."/>
            <person name="Rohde M."/>
            <person name="Galperin M.Y."/>
            <person name="Jogler C."/>
        </authorList>
    </citation>
    <scope>NUCLEOTIDE SEQUENCE [LARGE SCALE GENOMIC DNA]</scope>
    <source>
        <strain evidence="8 9">Pla144</strain>
    </source>
</reference>
<keyword evidence="3 5" id="KW-0802">TPR repeat</keyword>
<gene>
    <name evidence="8" type="primary">prkC_9</name>
    <name evidence="8" type="ORF">Pla144_35770</name>
</gene>
<dbReference type="EC" id="2.7.11.1" evidence="8"/>
<dbReference type="EMBL" id="SJPS01000005">
    <property type="protein sequence ID" value="TWU24691.1"/>
    <property type="molecule type" value="Genomic_DNA"/>
</dbReference>
<dbReference type="InterPro" id="IPR011990">
    <property type="entry name" value="TPR-like_helical_dom_sf"/>
</dbReference>
<keyword evidence="9" id="KW-1185">Reference proteome</keyword>
<dbReference type="Gene3D" id="1.25.40.10">
    <property type="entry name" value="Tetratricopeptide repeat domain"/>
    <property type="match status" value="2"/>
</dbReference>
<feature type="binding site" evidence="6">
    <location>
        <position position="198"/>
    </location>
    <ligand>
        <name>ATP</name>
        <dbReference type="ChEBI" id="CHEBI:30616"/>
    </ligand>
</feature>
<dbReference type="InterPro" id="IPR008271">
    <property type="entry name" value="Ser/Thr_kinase_AS"/>
</dbReference>
<evidence type="ECO:0000256" key="6">
    <source>
        <dbReference type="PROSITE-ProRule" id="PRU10141"/>
    </source>
</evidence>
<dbReference type="PANTHER" id="PTHR44858">
    <property type="entry name" value="TETRATRICOPEPTIDE REPEAT PROTEIN 6"/>
    <property type="match status" value="1"/>
</dbReference>
<keyword evidence="1" id="KW-0677">Repeat</keyword>
<evidence type="ECO:0000256" key="5">
    <source>
        <dbReference type="PROSITE-ProRule" id="PRU00339"/>
    </source>
</evidence>
<dbReference type="PROSITE" id="PS00107">
    <property type="entry name" value="PROTEIN_KINASE_ATP"/>
    <property type="match status" value="1"/>
</dbReference>
<dbReference type="PANTHER" id="PTHR44858:SF1">
    <property type="entry name" value="UDP-N-ACETYLGLUCOSAMINE--PEPTIDE N-ACETYLGLUCOSAMINYLTRANSFERASE SPINDLY-RELATED"/>
    <property type="match status" value="1"/>
</dbReference>
<evidence type="ECO:0000256" key="4">
    <source>
        <dbReference type="ARBA" id="ARBA00022840"/>
    </source>
</evidence>
<dbReference type="InterPro" id="IPR050498">
    <property type="entry name" value="Ycf3"/>
</dbReference>
<evidence type="ECO:0000313" key="8">
    <source>
        <dbReference type="EMBL" id="TWU24691.1"/>
    </source>
</evidence>
<dbReference type="AlphaFoldDB" id="A0A5C6CMW7"/>
<dbReference type="SUPFAM" id="SSF56112">
    <property type="entry name" value="Protein kinase-like (PK-like)"/>
    <property type="match status" value="1"/>
</dbReference>
<dbReference type="InterPro" id="IPR017441">
    <property type="entry name" value="Protein_kinase_ATP_BS"/>
</dbReference>
<dbReference type="PROSITE" id="PS50011">
    <property type="entry name" value="PROTEIN_KINASE_DOM"/>
    <property type="match status" value="1"/>
</dbReference>
<keyword evidence="2 6" id="KW-0547">Nucleotide-binding</keyword>
<dbReference type="GO" id="GO:0004674">
    <property type="term" value="F:protein serine/threonine kinase activity"/>
    <property type="evidence" value="ECO:0007669"/>
    <property type="project" value="UniProtKB-EC"/>
</dbReference>
<keyword evidence="4 6" id="KW-0067">ATP-binding</keyword>
<dbReference type="PROSITE" id="PS00108">
    <property type="entry name" value="PROTEIN_KINASE_ST"/>
    <property type="match status" value="1"/>
</dbReference>